<proteinExistence type="predicted"/>
<sequence>MARPLTEAFGSMSIRPDSVRTATASSNSSFASAASVAASEFRGNDRLIVGVDFGTTYSGVAAVYSGTPDDIEVLKTWPGGNGITSDKVPTEISYTQSPPRSPSSSSNPLAAPSFGSADGSPSSTTAYRWGFQPSPTSARLRCLKLFLDRQHKLPPYVSPLETISLLRNVNKTVLDAVSDYLAALHAHTIDTLTRRYGASFMASTPIEWVLTVPAVWSDAAKNATRIAAERAGMAAEHGGVGSIRLISEPEAAAVYTLRAIQPNALTVGDHFVVCDAGGGTVDLISYEITSLSPSLLLSESSIGTGGLCGSAFLNYAFEDHCRRRLGETMYNGLKSKTRQMGLKYWDEYVKRNFRFTSAAEEEEEEDEEISVPFPGLPDDESKRVEGGFLMLRREEVKAIFEPVVGEVVRLCAEQVEGIRKKGGKVSV</sequence>
<protein>
    <submittedName>
        <fullName evidence="4">Uncharacterized protein</fullName>
    </submittedName>
</protein>
<organism evidence="4 5">
    <name type="scientific">Discina gigas</name>
    <dbReference type="NCBI Taxonomy" id="1032678"/>
    <lineage>
        <taxon>Eukaryota</taxon>
        <taxon>Fungi</taxon>
        <taxon>Dikarya</taxon>
        <taxon>Ascomycota</taxon>
        <taxon>Pezizomycotina</taxon>
        <taxon>Pezizomycetes</taxon>
        <taxon>Pezizales</taxon>
        <taxon>Discinaceae</taxon>
        <taxon>Discina</taxon>
    </lineage>
</organism>
<dbReference type="PANTHER" id="PTHR14187:SF82">
    <property type="entry name" value="FAMILY CHAPERONE, PUTATIVE (AFU_ORTHOLOGUE AFUA_7G08575)-RELATED"/>
    <property type="match status" value="1"/>
</dbReference>
<evidence type="ECO:0000256" key="2">
    <source>
        <dbReference type="ARBA" id="ARBA00022840"/>
    </source>
</evidence>
<evidence type="ECO:0000313" key="4">
    <source>
        <dbReference type="EMBL" id="KAL0635322.1"/>
    </source>
</evidence>
<dbReference type="EMBL" id="JBBBZM010000072">
    <property type="protein sequence ID" value="KAL0635322.1"/>
    <property type="molecule type" value="Genomic_DNA"/>
</dbReference>
<dbReference type="Gene3D" id="3.30.420.40">
    <property type="match status" value="1"/>
</dbReference>
<dbReference type="InterPro" id="IPR013126">
    <property type="entry name" value="Hsp_70_fam"/>
</dbReference>
<dbReference type="SUPFAM" id="SSF53067">
    <property type="entry name" value="Actin-like ATPase domain"/>
    <property type="match status" value="2"/>
</dbReference>
<keyword evidence="5" id="KW-1185">Reference proteome</keyword>
<comment type="caution">
    <text evidence="4">The sequence shown here is derived from an EMBL/GenBank/DDBJ whole genome shotgun (WGS) entry which is preliminary data.</text>
</comment>
<keyword evidence="1" id="KW-0547">Nucleotide-binding</keyword>
<evidence type="ECO:0000256" key="1">
    <source>
        <dbReference type="ARBA" id="ARBA00022741"/>
    </source>
</evidence>
<dbReference type="Pfam" id="PF00012">
    <property type="entry name" value="HSP70"/>
    <property type="match status" value="1"/>
</dbReference>
<accession>A0ABR3GHS8</accession>
<feature type="compositionally biased region" description="Low complexity" evidence="3">
    <location>
        <begin position="102"/>
        <end position="113"/>
    </location>
</feature>
<dbReference type="PRINTS" id="PR00301">
    <property type="entry name" value="HEATSHOCK70"/>
</dbReference>
<dbReference type="InterPro" id="IPR043129">
    <property type="entry name" value="ATPase_NBD"/>
</dbReference>
<evidence type="ECO:0000313" key="5">
    <source>
        <dbReference type="Proteomes" id="UP001447188"/>
    </source>
</evidence>
<reference evidence="4 5" key="1">
    <citation type="submission" date="2024-02" db="EMBL/GenBank/DDBJ databases">
        <title>Discinaceae phylogenomics.</title>
        <authorList>
            <person name="Dirks A.C."/>
            <person name="James T.Y."/>
        </authorList>
    </citation>
    <scope>NUCLEOTIDE SEQUENCE [LARGE SCALE GENOMIC DNA]</scope>
    <source>
        <strain evidence="4 5">ACD0624</strain>
    </source>
</reference>
<dbReference type="CDD" id="cd10170">
    <property type="entry name" value="ASKHA_NBD_HSP70"/>
    <property type="match status" value="1"/>
</dbReference>
<feature type="region of interest" description="Disordered" evidence="3">
    <location>
        <begin position="78"/>
        <end position="119"/>
    </location>
</feature>
<dbReference type="Proteomes" id="UP001447188">
    <property type="component" value="Unassembled WGS sequence"/>
</dbReference>
<keyword evidence="2" id="KW-0067">ATP-binding</keyword>
<dbReference type="PANTHER" id="PTHR14187">
    <property type="entry name" value="ALPHA KINASE/ELONGATION FACTOR 2 KINASE"/>
    <property type="match status" value="1"/>
</dbReference>
<name>A0ABR3GHS8_9PEZI</name>
<gene>
    <name evidence="4" type="ORF">Q9L58_005712</name>
</gene>
<evidence type="ECO:0000256" key="3">
    <source>
        <dbReference type="SAM" id="MobiDB-lite"/>
    </source>
</evidence>